<name>A0ACC1Q731_9APHY</name>
<proteinExistence type="predicted"/>
<dbReference type="Proteomes" id="UP001144978">
    <property type="component" value="Unassembled WGS sequence"/>
</dbReference>
<comment type="caution">
    <text evidence="1">The sequence shown here is derived from an EMBL/GenBank/DDBJ whole genome shotgun (WGS) entry which is preliminary data.</text>
</comment>
<evidence type="ECO:0000313" key="1">
    <source>
        <dbReference type="EMBL" id="KAJ3013244.1"/>
    </source>
</evidence>
<accession>A0ACC1Q731</accession>
<evidence type="ECO:0000313" key="2">
    <source>
        <dbReference type="Proteomes" id="UP001144978"/>
    </source>
</evidence>
<organism evidence="1 2">
    <name type="scientific">Trametes sanguinea</name>
    <dbReference type="NCBI Taxonomy" id="158606"/>
    <lineage>
        <taxon>Eukaryota</taxon>
        <taxon>Fungi</taxon>
        <taxon>Dikarya</taxon>
        <taxon>Basidiomycota</taxon>
        <taxon>Agaricomycotina</taxon>
        <taxon>Agaricomycetes</taxon>
        <taxon>Polyporales</taxon>
        <taxon>Polyporaceae</taxon>
        <taxon>Trametes</taxon>
    </lineage>
</organism>
<reference evidence="1" key="1">
    <citation type="submission" date="2022-08" db="EMBL/GenBank/DDBJ databases">
        <title>Genome Sequence of Pycnoporus sanguineus.</title>
        <authorList>
            <person name="Buettner E."/>
        </authorList>
    </citation>
    <scope>NUCLEOTIDE SEQUENCE</scope>
    <source>
        <strain evidence="1">CG-C14</strain>
    </source>
</reference>
<sequence length="162" mass="17773">MTPSLSRLISLRKQSSASRATTGMAMPFSFLRKIMFNNTPPTPRAPSPMSPLLGKSRPMTISGLRSILVDDDYPPKSPTVDPRALCAPTLTACERLHELAENLAYPEPEDIPDLVSDGRTPLKDELDELFSTPNELGGNGPLLADTIDEDEGVYMKALFDWI</sequence>
<gene>
    <name evidence="1" type="ORF">NUW54_g1647</name>
</gene>
<keyword evidence="2" id="KW-1185">Reference proteome</keyword>
<protein>
    <submittedName>
        <fullName evidence="1">Uncharacterized protein</fullName>
    </submittedName>
</protein>
<dbReference type="EMBL" id="JANSHE010000281">
    <property type="protein sequence ID" value="KAJ3013244.1"/>
    <property type="molecule type" value="Genomic_DNA"/>
</dbReference>